<comment type="caution">
    <text evidence="3">The sequence shown here is derived from an EMBL/GenBank/DDBJ whole genome shotgun (WGS) entry which is preliminary data.</text>
</comment>
<feature type="chain" id="PRO_5035440861" evidence="2">
    <location>
        <begin position="24"/>
        <end position="184"/>
    </location>
</feature>
<feature type="signal peptide" evidence="2">
    <location>
        <begin position="1"/>
        <end position="23"/>
    </location>
</feature>
<reference evidence="3" key="1">
    <citation type="journal article" date="2021" name="Nat. Commun.">
        <title>Genetic determinants of endophytism in the Arabidopsis root mycobiome.</title>
        <authorList>
            <person name="Mesny F."/>
            <person name="Miyauchi S."/>
            <person name="Thiergart T."/>
            <person name="Pickel B."/>
            <person name="Atanasova L."/>
            <person name="Karlsson M."/>
            <person name="Huettel B."/>
            <person name="Barry K.W."/>
            <person name="Haridas S."/>
            <person name="Chen C."/>
            <person name="Bauer D."/>
            <person name="Andreopoulos W."/>
            <person name="Pangilinan J."/>
            <person name="LaButti K."/>
            <person name="Riley R."/>
            <person name="Lipzen A."/>
            <person name="Clum A."/>
            <person name="Drula E."/>
            <person name="Henrissat B."/>
            <person name="Kohler A."/>
            <person name="Grigoriev I.V."/>
            <person name="Martin F.M."/>
            <person name="Hacquard S."/>
        </authorList>
    </citation>
    <scope>NUCLEOTIDE SEQUENCE</scope>
    <source>
        <strain evidence="3">MPI-CAGE-AT-0016</strain>
    </source>
</reference>
<dbReference type="GO" id="GO:0005199">
    <property type="term" value="F:structural constituent of cell wall"/>
    <property type="evidence" value="ECO:0007669"/>
    <property type="project" value="InterPro"/>
</dbReference>
<evidence type="ECO:0000313" key="3">
    <source>
        <dbReference type="EMBL" id="KAH7362602.1"/>
    </source>
</evidence>
<feature type="region of interest" description="Disordered" evidence="1">
    <location>
        <begin position="114"/>
        <end position="160"/>
    </location>
</feature>
<evidence type="ECO:0000256" key="1">
    <source>
        <dbReference type="SAM" id="MobiDB-lite"/>
    </source>
</evidence>
<keyword evidence="2" id="KW-0732">Signal</keyword>
<evidence type="ECO:0000313" key="4">
    <source>
        <dbReference type="Proteomes" id="UP000813385"/>
    </source>
</evidence>
<dbReference type="AlphaFoldDB" id="A0A8K0TFR6"/>
<dbReference type="GO" id="GO:0031505">
    <property type="term" value="P:fungal-type cell wall organization"/>
    <property type="evidence" value="ECO:0007669"/>
    <property type="project" value="InterPro"/>
</dbReference>
<dbReference type="PANTHER" id="PTHR35523">
    <property type="entry name" value="CELL WALL PROTEIN SED1"/>
    <property type="match status" value="1"/>
</dbReference>
<dbReference type="OrthoDB" id="4094614at2759"/>
<dbReference type="InterPro" id="IPR038843">
    <property type="entry name" value="Sed1/Spi1"/>
</dbReference>
<sequence length="184" mass="18472">MQFFQSLMPMAGLVAVANAYVYGAPSNTTAVVPVPPPAATVTVVTTDYTTYCPSATTFIHRNVTYTATEATTLTITNCPCQITTHYPAPVVETHSDTTVTVTQTPVTVIADCTPVGPDGKPTPTHASAVPSHPAPVVSSKPVAGTPSAPAPAPPATSGPVLVTPNGAEKVGAGIGAVLLAAALL</sequence>
<protein>
    <submittedName>
        <fullName evidence="3">Uncharacterized protein</fullName>
    </submittedName>
</protein>
<evidence type="ECO:0000256" key="2">
    <source>
        <dbReference type="SAM" id="SignalP"/>
    </source>
</evidence>
<proteinExistence type="predicted"/>
<accession>A0A8K0TFR6</accession>
<name>A0A8K0TFR6_9PEZI</name>
<dbReference type="PANTHER" id="PTHR35523:SF1">
    <property type="entry name" value="CELL WALL PROTEIN SED1"/>
    <property type="match status" value="1"/>
</dbReference>
<keyword evidence="4" id="KW-1185">Reference proteome</keyword>
<dbReference type="Proteomes" id="UP000813385">
    <property type="component" value="Unassembled WGS sequence"/>
</dbReference>
<gene>
    <name evidence="3" type="ORF">B0T11DRAFT_339366</name>
</gene>
<dbReference type="EMBL" id="JAGPXD010000003">
    <property type="protein sequence ID" value="KAH7362602.1"/>
    <property type="molecule type" value="Genomic_DNA"/>
</dbReference>
<organism evidence="3 4">
    <name type="scientific">Plectosphaerella cucumerina</name>
    <dbReference type="NCBI Taxonomy" id="40658"/>
    <lineage>
        <taxon>Eukaryota</taxon>
        <taxon>Fungi</taxon>
        <taxon>Dikarya</taxon>
        <taxon>Ascomycota</taxon>
        <taxon>Pezizomycotina</taxon>
        <taxon>Sordariomycetes</taxon>
        <taxon>Hypocreomycetidae</taxon>
        <taxon>Glomerellales</taxon>
        <taxon>Plectosphaerellaceae</taxon>
        <taxon>Plectosphaerella</taxon>
    </lineage>
</organism>
<dbReference type="GO" id="GO:0009277">
    <property type="term" value="C:fungal-type cell wall"/>
    <property type="evidence" value="ECO:0007669"/>
    <property type="project" value="TreeGrafter"/>
</dbReference>